<evidence type="ECO:0000313" key="1">
    <source>
        <dbReference type="EMBL" id="KAH6648480.1"/>
    </source>
</evidence>
<accession>A0A9P8UEH8</accession>
<protein>
    <submittedName>
        <fullName evidence="1">Uncharacterized protein</fullName>
    </submittedName>
</protein>
<dbReference type="OrthoDB" id="2129069at2759"/>
<dbReference type="EMBL" id="JAGPXC010000007">
    <property type="protein sequence ID" value="KAH6648480.1"/>
    <property type="molecule type" value="Genomic_DNA"/>
</dbReference>
<dbReference type="AlphaFoldDB" id="A0A9P8UEH8"/>
<organism evidence="1 2">
    <name type="scientific">Truncatella angustata</name>
    <dbReference type="NCBI Taxonomy" id="152316"/>
    <lineage>
        <taxon>Eukaryota</taxon>
        <taxon>Fungi</taxon>
        <taxon>Dikarya</taxon>
        <taxon>Ascomycota</taxon>
        <taxon>Pezizomycotina</taxon>
        <taxon>Sordariomycetes</taxon>
        <taxon>Xylariomycetidae</taxon>
        <taxon>Amphisphaeriales</taxon>
        <taxon>Sporocadaceae</taxon>
        <taxon>Truncatella</taxon>
    </lineage>
</organism>
<dbReference type="GeneID" id="70125341"/>
<gene>
    <name evidence="1" type="ORF">BKA67DRAFT_365057</name>
</gene>
<evidence type="ECO:0000313" key="2">
    <source>
        <dbReference type="Proteomes" id="UP000758603"/>
    </source>
</evidence>
<dbReference type="Proteomes" id="UP000758603">
    <property type="component" value="Unassembled WGS sequence"/>
</dbReference>
<dbReference type="RefSeq" id="XP_045954987.1">
    <property type="nucleotide sequence ID" value="XM_046096449.1"/>
</dbReference>
<sequence length="221" mass="25054">MDYPLICSSIRKRPDWASLFPALLQSSNPTGRWKEAKLDTHDLAVPLHLSGQTARLHFCAICLSPQEVDSLETRKRIERLYNLNGGQYVAIVLLMEQHQGSSDTAMMMKLQIELMSGLEMPIIPLSSTRELPATIMAFHRQLMTSAAPIKQAVTARCLLSHCSEIHHLGEHTTNLLSDITTDFRDLVHKATTLEGQQNLRDYLGNDAERVIKFWQDEYLVE</sequence>
<comment type="caution">
    <text evidence="1">The sequence shown here is derived from an EMBL/GenBank/DDBJ whole genome shotgun (WGS) entry which is preliminary data.</text>
</comment>
<keyword evidence="2" id="KW-1185">Reference proteome</keyword>
<reference evidence="1" key="1">
    <citation type="journal article" date="2021" name="Nat. Commun.">
        <title>Genetic determinants of endophytism in the Arabidopsis root mycobiome.</title>
        <authorList>
            <person name="Mesny F."/>
            <person name="Miyauchi S."/>
            <person name="Thiergart T."/>
            <person name="Pickel B."/>
            <person name="Atanasova L."/>
            <person name="Karlsson M."/>
            <person name="Huettel B."/>
            <person name="Barry K.W."/>
            <person name="Haridas S."/>
            <person name="Chen C."/>
            <person name="Bauer D."/>
            <person name="Andreopoulos W."/>
            <person name="Pangilinan J."/>
            <person name="LaButti K."/>
            <person name="Riley R."/>
            <person name="Lipzen A."/>
            <person name="Clum A."/>
            <person name="Drula E."/>
            <person name="Henrissat B."/>
            <person name="Kohler A."/>
            <person name="Grigoriev I.V."/>
            <person name="Martin F.M."/>
            <person name="Hacquard S."/>
        </authorList>
    </citation>
    <scope>NUCLEOTIDE SEQUENCE</scope>
    <source>
        <strain evidence="1">MPI-SDFR-AT-0073</strain>
    </source>
</reference>
<name>A0A9P8UEH8_9PEZI</name>
<proteinExistence type="predicted"/>